<gene>
    <name evidence="1" type="ORF">IQ230_01280</name>
</gene>
<reference evidence="1 2" key="1">
    <citation type="submission" date="2020-10" db="EMBL/GenBank/DDBJ databases">
        <authorList>
            <person name="Castelo-Branco R."/>
            <person name="Eusebio N."/>
            <person name="Adriana R."/>
            <person name="Vieira A."/>
            <person name="Brugerolle De Fraissinette N."/>
            <person name="Rezende De Castro R."/>
            <person name="Schneider M.P."/>
            <person name="Vasconcelos V."/>
            <person name="Leao P.N."/>
        </authorList>
    </citation>
    <scope>NUCLEOTIDE SEQUENCE [LARGE SCALE GENOMIC DNA]</scope>
    <source>
        <strain evidence="1 2">LEGE 06123</strain>
    </source>
</reference>
<dbReference type="Gene3D" id="1.10.4080.10">
    <property type="entry name" value="ADP-ribosylation/Crystallin J1"/>
    <property type="match status" value="1"/>
</dbReference>
<dbReference type="RefSeq" id="WP_193930080.1">
    <property type="nucleotide sequence ID" value="NZ_CAWPMZ010000058.1"/>
</dbReference>
<name>A0ABR9ULX3_9CHRO</name>
<organism evidence="1 2">
    <name type="scientific">Gloeocapsopsis crepidinum LEGE 06123</name>
    <dbReference type="NCBI Taxonomy" id="588587"/>
    <lineage>
        <taxon>Bacteria</taxon>
        <taxon>Bacillati</taxon>
        <taxon>Cyanobacteriota</taxon>
        <taxon>Cyanophyceae</taxon>
        <taxon>Oscillatoriophycideae</taxon>
        <taxon>Chroococcales</taxon>
        <taxon>Chroococcaceae</taxon>
        <taxon>Gloeocapsopsis</taxon>
    </lineage>
</organism>
<dbReference type="InterPro" id="IPR036705">
    <property type="entry name" value="Ribosyl_crysJ1_sf"/>
</dbReference>
<dbReference type="InterPro" id="IPR005502">
    <property type="entry name" value="Ribosyl_crysJ1"/>
</dbReference>
<evidence type="ECO:0000313" key="1">
    <source>
        <dbReference type="EMBL" id="MBE9189020.1"/>
    </source>
</evidence>
<dbReference type="Proteomes" id="UP000651156">
    <property type="component" value="Unassembled WGS sequence"/>
</dbReference>
<proteinExistence type="predicted"/>
<dbReference type="SUPFAM" id="SSF101478">
    <property type="entry name" value="ADP-ribosylglycohydrolase"/>
    <property type="match status" value="1"/>
</dbReference>
<evidence type="ECO:0000313" key="2">
    <source>
        <dbReference type="Proteomes" id="UP000651156"/>
    </source>
</evidence>
<accession>A0ABR9ULX3</accession>
<sequence>MLTHVSRFSLVNTEINSDASSSTAEDFLWERLGTAVAQSLIQKEIMDMGAGHSYFSSQSRPINPVKAIIAALPIALFYHDNETQLKHNLRQFVSWQDDPEIVAGVLAVGYAIALSLKEKLQVASLISLVVHFIEAPQSLLTQQLMQVKSLLEHQASLAKAVSVLGQPRSAVALAFYCFLSSLEDFQLSVKRAACQPHVSSITGALSGAYNAAPSIPINWRLALSHSTRKPLALWGMHSEAEMLQLCDSLVAVWSGAYNQTGTLDAMAIAAPQVIRPR</sequence>
<dbReference type="EMBL" id="JADEWN010000002">
    <property type="protein sequence ID" value="MBE9189020.1"/>
    <property type="molecule type" value="Genomic_DNA"/>
</dbReference>
<protein>
    <submittedName>
        <fullName evidence="1">ADP-ribosylglycohydrolase family protein</fullName>
    </submittedName>
</protein>
<keyword evidence="2" id="KW-1185">Reference proteome</keyword>
<comment type="caution">
    <text evidence="1">The sequence shown here is derived from an EMBL/GenBank/DDBJ whole genome shotgun (WGS) entry which is preliminary data.</text>
</comment>
<dbReference type="Pfam" id="PF03747">
    <property type="entry name" value="ADP_ribosyl_GH"/>
    <property type="match status" value="1"/>
</dbReference>